<dbReference type="Pfam" id="PF10184">
    <property type="entry name" value="DUF2358"/>
    <property type="match status" value="1"/>
</dbReference>
<dbReference type="PANTHER" id="PTHR31094:SF2">
    <property type="entry name" value="RIKEN CDNA 2310061I04 GENE"/>
    <property type="match status" value="1"/>
</dbReference>
<name>A0A9Q0RR77_BLOTA</name>
<organism evidence="1 2">
    <name type="scientific">Blomia tropicalis</name>
    <name type="common">Mite</name>
    <dbReference type="NCBI Taxonomy" id="40697"/>
    <lineage>
        <taxon>Eukaryota</taxon>
        <taxon>Metazoa</taxon>
        <taxon>Ecdysozoa</taxon>
        <taxon>Arthropoda</taxon>
        <taxon>Chelicerata</taxon>
        <taxon>Arachnida</taxon>
        <taxon>Acari</taxon>
        <taxon>Acariformes</taxon>
        <taxon>Sarcoptiformes</taxon>
        <taxon>Astigmata</taxon>
        <taxon>Glycyphagoidea</taxon>
        <taxon>Echimyopodidae</taxon>
        <taxon>Blomia</taxon>
    </lineage>
</organism>
<dbReference type="PANTHER" id="PTHR31094">
    <property type="entry name" value="RIKEN CDNA 2310061I04 GENE"/>
    <property type="match status" value="1"/>
</dbReference>
<dbReference type="EMBL" id="JAPWDV010000001">
    <property type="protein sequence ID" value="KAJ6223491.1"/>
    <property type="molecule type" value="Genomic_DNA"/>
</dbReference>
<accession>A0A9Q0RR77</accession>
<dbReference type="InterPro" id="IPR018790">
    <property type="entry name" value="DUF2358"/>
</dbReference>
<protein>
    <submittedName>
        <fullName evidence="1">Uncharacterized protein</fullName>
    </submittedName>
</protein>
<reference evidence="1" key="1">
    <citation type="submission" date="2022-12" db="EMBL/GenBank/DDBJ databases">
        <title>Genome assemblies of Blomia tropicalis.</title>
        <authorList>
            <person name="Cui Y."/>
        </authorList>
    </citation>
    <scope>NUCLEOTIDE SEQUENCE</scope>
    <source>
        <tissue evidence="1">Adult mites</tissue>
    </source>
</reference>
<evidence type="ECO:0000313" key="1">
    <source>
        <dbReference type="EMBL" id="KAJ6223491.1"/>
    </source>
</evidence>
<sequence length="206" mass="23604">MTLYPDSKPNEDQLQYIADRMGAHLPKFFQVPHEFRLYNRSIVFEDNIRNIRTVGLNPYAWQITLVKMGAHFKYGKVNMEVLKITTHIEDGTVRIRWRVVTYPGNSIVFAFWQFKLWNMKESIEQYKDDWIDGFSILSVGGDGLIYKHVCDKLIPDDRKETSTSKAGLAMKLGIALGLISNENFPDGGTSLGGENWLSELLSIINL</sequence>
<keyword evidence="2" id="KW-1185">Reference proteome</keyword>
<comment type="caution">
    <text evidence="1">The sequence shown here is derived from an EMBL/GenBank/DDBJ whole genome shotgun (WGS) entry which is preliminary data.</text>
</comment>
<evidence type="ECO:0000313" key="2">
    <source>
        <dbReference type="Proteomes" id="UP001142055"/>
    </source>
</evidence>
<proteinExistence type="predicted"/>
<dbReference type="AlphaFoldDB" id="A0A9Q0RR77"/>
<dbReference type="Proteomes" id="UP001142055">
    <property type="component" value="Chromosome 1"/>
</dbReference>
<gene>
    <name evidence="1" type="ORF">RDWZM_002036</name>
</gene>
<dbReference type="OMA" id="KDQEAWY"/>